<name>A0A650EKJ8_9BACT</name>
<accession>A0A650EKJ8</accession>
<proteinExistence type="predicted"/>
<dbReference type="EMBL" id="MN577570">
    <property type="protein sequence ID" value="QGT49751.1"/>
    <property type="molecule type" value="Genomic_DNA"/>
</dbReference>
<dbReference type="AlphaFoldDB" id="A0A650EKJ8"/>
<gene>
    <name evidence="1" type="ORF">Melaina855_1380</name>
</gene>
<evidence type="ECO:0000313" key="1">
    <source>
        <dbReference type="EMBL" id="QGT49751.1"/>
    </source>
</evidence>
<reference evidence="1" key="1">
    <citation type="journal article" date="2020" name="J. ISSAAS">
        <title>Lactobacilli and other gastrointestinal microbiota of Peromyscus leucopus, reservoir host for agents of Lyme disease and other zoonoses in North America.</title>
        <authorList>
            <person name="Milovic A."/>
            <person name="Bassam K."/>
            <person name="Shao H."/>
            <person name="Chatzistamou I."/>
            <person name="Tufts D.M."/>
            <person name="Diuk-Wasser M."/>
            <person name="Barbour A.G."/>
        </authorList>
    </citation>
    <scope>NUCLEOTIDE SEQUENCE</scope>
    <source>
        <strain evidence="1">LL20</strain>
    </source>
</reference>
<protein>
    <submittedName>
        <fullName evidence="1">Uncharacterized protein</fullName>
    </submittedName>
</protein>
<sequence>MAKFNKLKQAQKLYVQENKTLGEIGMELDLSRRTLFYWKKKYD</sequence>
<organism evidence="1">
    <name type="scientific">uncultured Candidatus Melainabacteria bacterium</name>
    <dbReference type="NCBI Taxonomy" id="2682970"/>
    <lineage>
        <taxon>Bacteria</taxon>
        <taxon>Bacillati</taxon>
        <taxon>Candidatus Melainabacteria</taxon>
        <taxon>environmental samples</taxon>
    </lineage>
</organism>